<keyword evidence="3" id="KW-1185">Reference proteome</keyword>
<evidence type="ECO:0000313" key="3">
    <source>
        <dbReference type="Proteomes" id="UP000053097"/>
    </source>
</evidence>
<gene>
    <name evidence="2" type="ORF">X777_06892</name>
</gene>
<evidence type="ECO:0000313" key="2">
    <source>
        <dbReference type="EMBL" id="EZA53628.1"/>
    </source>
</evidence>
<name>A0A026WCI1_OOCBI</name>
<organism evidence="2 3">
    <name type="scientific">Ooceraea biroi</name>
    <name type="common">Clonal raider ant</name>
    <name type="synonym">Cerapachys biroi</name>
    <dbReference type="NCBI Taxonomy" id="2015173"/>
    <lineage>
        <taxon>Eukaryota</taxon>
        <taxon>Metazoa</taxon>
        <taxon>Ecdysozoa</taxon>
        <taxon>Arthropoda</taxon>
        <taxon>Hexapoda</taxon>
        <taxon>Insecta</taxon>
        <taxon>Pterygota</taxon>
        <taxon>Neoptera</taxon>
        <taxon>Endopterygota</taxon>
        <taxon>Hymenoptera</taxon>
        <taxon>Apocrita</taxon>
        <taxon>Aculeata</taxon>
        <taxon>Formicoidea</taxon>
        <taxon>Formicidae</taxon>
        <taxon>Dorylinae</taxon>
        <taxon>Ooceraea</taxon>
    </lineage>
</organism>
<keyword evidence="1" id="KW-0472">Membrane</keyword>
<keyword evidence="1" id="KW-0812">Transmembrane</keyword>
<evidence type="ECO:0000256" key="1">
    <source>
        <dbReference type="SAM" id="Phobius"/>
    </source>
</evidence>
<dbReference type="EMBL" id="KK107276">
    <property type="protein sequence ID" value="EZA53628.1"/>
    <property type="molecule type" value="Genomic_DNA"/>
</dbReference>
<dbReference type="AlphaFoldDB" id="A0A026WCI1"/>
<proteinExistence type="predicted"/>
<protein>
    <submittedName>
        <fullName evidence="2">Uncharacterized protein</fullName>
    </submittedName>
</protein>
<keyword evidence="1" id="KW-1133">Transmembrane helix</keyword>
<reference evidence="2 3" key="1">
    <citation type="journal article" date="2014" name="Curr. Biol.">
        <title>The genome of the clonal raider ant Cerapachys biroi.</title>
        <authorList>
            <person name="Oxley P.R."/>
            <person name="Ji L."/>
            <person name="Fetter-Pruneda I."/>
            <person name="McKenzie S.K."/>
            <person name="Li C."/>
            <person name="Hu H."/>
            <person name="Zhang G."/>
            <person name="Kronauer D.J."/>
        </authorList>
    </citation>
    <scope>NUCLEOTIDE SEQUENCE [LARGE SCALE GENOMIC DNA]</scope>
</reference>
<feature type="transmembrane region" description="Helical" evidence="1">
    <location>
        <begin position="79"/>
        <end position="103"/>
    </location>
</feature>
<feature type="non-terminal residue" evidence="2">
    <location>
        <position position="1"/>
    </location>
</feature>
<sequence length="122" mass="13715">GRGRGWRRGLMVFAERTERAMKYDSAILQRQPPPDVSGGVDSHLMRIQWSTVVAGYGASCASLFLPRSRRGPLSRTKRVYALMLLLFLAVIFVVAVVFVVFVVNVSLMTEMILEDIRRKTNG</sequence>
<accession>A0A026WCI1</accession>
<dbReference type="Proteomes" id="UP000053097">
    <property type="component" value="Unassembled WGS sequence"/>
</dbReference>